<reference evidence="2" key="1">
    <citation type="submission" date="2020-10" db="EMBL/GenBank/DDBJ databases">
        <title>Sequencing the genomes of 1000 actinobacteria strains.</title>
        <authorList>
            <person name="Klenk H.-P."/>
        </authorList>
    </citation>
    <scope>NUCLEOTIDE SEQUENCE</scope>
    <source>
        <strain evidence="2">DSM 45354</strain>
    </source>
</reference>
<gene>
    <name evidence="2" type="ORF">HEB94_001292</name>
</gene>
<protein>
    <recommendedName>
        <fullName evidence="1">DUF397 domain-containing protein</fullName>
    </recommendedName>
</protein>
<accession>A0A927R7P2</accession>
<dbReference type="EMBL" id="JADBEM010000001">
    <property type="protein sequence ID" value="MBE1604444.1"/>
    <property type="molecule type" value="Genomic_DNA"/>
</dbReference>
<sequence>MSNVENEMTAWRKASCSGSGANCVEIGASSTHVGVRDTKDREAGHIAVPFAQWSAFLAGVKAGEFDLS</sequence>
<feature type="domain" description="DUF397" evidence="1">
    <location>
        <begin position="10"/>
        <end position="61"/>
    </location>
</feature>
<dbReference type="InterPro" id="IPR007278">
    <property type="entry name" value="DUF397"/>
</dbReference>
<evidence type="ECO:0000259" key="1">
    <source>
        <dbReference type="Pfam" id="PF04149"/>
    </source>
</evidence>
<dbReference type="Proteomes" id="UP000638648">
    <property type="component" value="Unassembled WGS sequence"/>
</dbReference>
<dbReference type="Pfam" id="PF04149">
    <property type="entry name" value="DUF397"/>
    <property type="match status" value="1"/>
</dbReference>
<organism evidence="2 3">
    <name type="scientific">Actinopolymorpha pittospori</name>
    <dbReference type="NCBI Taxonomy" id="648752"/>
    <lineage>
        <taxon>Bacteria</taxon>
        <taxon>Bacillati</taxon>
        <taxon>Actinomycetota</taxon>
        <taxon>Actinomycetes</taxon>
        <taxon>Propionibacteriales</taxon>
        <taxon>Actinopolymorphaceae</taxon>
        <taxon>Actinopolymorpha</taxon>
    </lineage>
</organism>
<name>A0A927R7P2_9ACTN</name>
<dbReference type="AlphaFoldDB" id="A0A927R7P2"/>
<proteinExistence type="predicted"/>
<evidence type="ECO:0000313" key="3">
    <source>
        <dbReference type="Proteomes" id="UP000638648"/>
    </source>
</evidence>
<dbReference type="RefSeq" id="WP_337917489.1">
    <property type="nucleotide sequence ID" value="NZ_BAABJL010000169.1"/>
</dbReference>
<keyword evidence="3" id="KW-1185">Reference proteome</keyword>
<comment type="caution">
    <text evidence="2">The sequence shown here is derived from an EMBL/GenBank/DDBJ whole genome shotgun (WGS) entry which is preliminary data.</text>
</comment>
<evidence type="ECO:0000313" key="2">
    <source>
        <dbReference type="EMBL" id="MBE1604444.1"/>
    </source>
</evidence>